<feature type="transmembrane region" description="Helical" evidence="1">
    <location>
        <begin position="271"/>
        <end position="293"/>
    </location>
</feature>
<dbReference type="PANTHER" id="PTHR44757">
    <property type="entry name" value="DIGUANYLATE CYCLASE DGCP"/>
    <property type="match status" value="1"/>
</dbReference>
<feature type="domain" description="PAS" evidence="2">
    <location>
        <begin position="440"/>
        <end position="504"/>
    </location>
</feature>
<evidence type="ECO:0000313" key="6">
    <source>
        <dbReference type="EMBL" id="MCL1634152.1"/>
    </source>
</evidence>
<gene>
    <name evidence="6" type="ORF">M2650_05835</name>
</gene>
<evidence type="ECO:0000259" key="5">
    <source>
        <dbReference type="PROSITE" id="PS50887"/>
    </source>
</evidence>
<keyword evidence="1" id="KW-1133">Transmembrane helix</keyword>
<dbReference type="PANTHER" id="PTHR44757:SF2">
    <property type="entry name" value="BIOFILM ARCHITECTURE MAINTENANCE PROTEIN MBAA"/>
    <property type="match status" value="1"/>
</dbReference>
<dbReference type="InterPro" id="IPR052155">
    <property type="entry name" value="Biofilm_reg_signaling"/>
</dbReference>
<feature type="domain" description="PAC" evidence="3">
    <location>
        <begin position="388"/>
        <end position="439"/>
    </location>
</feature>
<name>A0ABT0MH03_9GAMM</name>
<keyword evidence="1" id="KW-0472">Membrane</keyword>
<dbReference type="SMART" id="SM00091">
    <property type="entry name" value="PAS"/>
    <property type="match status" value="2"/>
</dbReference>
<dbReference type="PROSITE" id="PS50883">
    <property type="entry name" value="EAL"/>
    <property type="match status" value="1"/>
</dbReference>
<keyword evidence="7" id="KW-1185">Reference proteome</keyword>
<dbReference type="PROSITE" id="PS50113">
    <property type="entry name" value="PAC"/>
    <property type="match status" value="1"/>
</dbReference>
<dbReference type="CDD" id="cd01948">
    <property type="entry name" value="EAL"/>
    <property type="match status" value="1"/>
</dbReference>
<reference evidence="6 7" key="1">
    <citation type="submission" date="2022-05" db="EMBL/GenBank/DDBJ databases">
        <title>Luteimonas sp. SX5, whole genome shotgun sequencing project.</title>
        <authorList>
            <person name="Zhao G."/>
            <person name="Shen L."/>
        </authorList>
    </citation>
    <scope>NUCLEOTIDE SEQUENCE [LARGE SCALE GENOMIC DNA]</scope>
    <source>
        <strain evidence="6 7">SX5</strain>
    </source>
</reference>
<feature type="domain" description="EAL" evidence="4">
    <location>
        <begin position="729"/>
        <end position="983"/>
    </location>
</feature>
<dbReference type="SUPFAM" id="SSF55073">
    <property type="entry name" value="Nucleotide cyclase"/>
    <property type="match status" value="1"/>
</dbReference>
<evidence type="ECO:0000313" key="7">
    <source>
        <dbReference type="Proteomes" id="UP001431217"/>
    </source>
</evidence>
<dbReference type="Gene3D" id="3.20.20.450">
    <property type="entry name" value="EAL domain"/>
    <property type="match status" value="1"/>
</dbReference>
<dbReference type="InterPro" id="IPR000014">
    <property type="entry name" value="PAS"/>
</dbReference>
<dbReference type="Gene3D" id="2.10.70.100">
    <property type="match status" value="1"/>
</dbReference>
<organism evidence="6 7">
    <name type="scientific">Luteimonas galliterrae</name>
    <dbReference type="NCBI Taxonomy" id="2940486"/>
    <lineage>
        <taxon>Bacteria</taxon>
        <taxon>Pseudomonadati</taxon>
        <taxon>Pseudomonadota</taxon>
        <taxon>Gammaproteobacteria</taxon>
        <taxon>Lysobacterales</taxon>
        <taxon>Lysobacteraceae</taxon>
        <taxon>Luteimonas</taxon>
    </lineage>
</organism>
<dbReference type="InterPro" id="IPR029787">
    <property type="entry name" value="Nucleotide_cyclase"/>
</dbReference>
<dbReference type="CDD" id="cd12915">
    <property type="entry name" value="PDC2_DGC_like"/>
    <property type="match status" value="1"/>
</dbReference>
<protein>
    <submittedName>
        <fullName evidence="6">EAL domain-containing protein</fullName>
    </submittedName>
</protein>
<comment type="caution">
    <text evidence="6">The sequence shown here is derived from an EMBL/GenBank/DDBJ whole genome shotgun (WGS) entry which is preliminary data.</text>
</comment>
<dbReference type="Pfam" id="PF00563">
    <property type="entry name" value="EAL"/>
    <property type="match status" value="1"/>
</dbReference>
<dbReference type="RefSeq" id="WP_249472402.1">
    <property type="nucleotide sequence ID" value="NZ_JAMBEP010000001.1"/>
</dbReference>
<dbReference type="SMART" id="SM00267">
    <property type="entry name" value="GGDEF"/>
    <property type="match status" value="1"/>
</dbReference>
<keyword evidence="1" id="KW-0812">Transmembrane</keyword>
<sequence>MREEGRTSVGSVRTAITVGLFLGLAITVGLAIAVLHDRTARLDAARRQSMTLATGTDRLLMYELRNLERAMTGIAADGDAFFRTAAAQAPALLSEAIAGVVLRHPELESIVLYDPAGRALSVGDADPALPQWTAAAPTASRPLLLGPLHKGLGGGWVVPVALRTREGGWLVTRLRTSEFGRMIARLDLGREGSMTIVDRRGTMLARNGGGGDYIGRRVALPDLDLMRAGVLSLDMASEFDGISRAATFSSSSGYPVIVVAGIGLREALAPWRLFAGTAAALVVLYWLGLLFLVRRMRAAETAREAMLAELQANADWLRQAQLASRTGVWRLESDQSRVRASEQAAALFGFPPTAETIPLEHFFERMHDEDRARVKAEFAASRQHGAPFRSEYRIVLPDGQIRWIKARGALAVDGRGEQSMTGTIVDITERREATARIERAEAQFRELFERNPLPFWVFDVETLRFLAVNETAIRNYGYTREEFLAMTILQIRPEEDAAAVRESLFAHPGRGYDDRVWVHLTRDGRRIEVRVHSSGIEFAGRAARLVLAEDVSERAAYERDLSWRATHDTTTGMLTVEALVHQVDGLPCAETGYAIAYVQLRDLELVAPTLGRRAGEAILRAAADRFGEVGQKYGLIAYLPAESFVVVAVDPAQRDDMLASLVRATATPVRGESGTHPLEAWIGLADGPGDCGSAEQVIGNAALAALQARRDGMPIVRFDATMAAKASGRLALAGRLRQALERQEFELFFQPIRRLRDGHAMSLEALLRWRQPDGSFVPTAQFIPLCEESGLIVPLGEWVLEEAARCHGRLVAQDHAGMAIAVNVSAVQFLSETLPQSLRKLREAHGLPRGALQLELTESVVLRRPDAAREAMGELRNEGVCISIDDFGTGFSSMAYLKDLPLDFLKIDRAFVADVHLDKRNAAICSALIALGHGLGLKIIAEGVESDAQRQWLLAQGCDQAQGFLFGRPAPLEEVMASMRQNGGAN</sequence>
<dbReference type="SMART" id="SM00086">
    <property type="entry name" value="PAC"/>
    <property type="match status" value="2"/>
</dbReference>
<dbReference type="InterPro" id="IPR001610">
    <property type="entry name" value="PAC"/>
</dbReference>
<dbReference type="SMART" id="SM00052">
    <property type="entry name" value="EAL"/>
    <property type="match status" value="1"/>
</dbReference>
<dbReference type="Gene3D" id="3.30.450.20">
    <property type="entry name" value="PAS domain"/>
    <property type="match status" value="3"/>
</dbReference>
<evidence type="ECO:0000259" key="2">
    <source>
        <dbReference type="PROSITE" id="PS50112"/>
    </source>
</evidence>
<dbReference type="InterPro" id="IPR000160">
    <property type="entry name" value="GGDEF_dom"/>
</dbReference>
<dbReference type="CDD" id="cd00130">
    <property type="entry name" value="PAS"/>
    <property type="match status" value="2"/>
</dbReference>
<proteinExistence type="predicted"/>
<dbReference type="InterPro" id="IPR013655">
    <property type="entry name" value="PAS_fold_3"/>
</dbReference>
<dbReference type="SUPFAM" id="SSF141868">
    <property type="entry name" value="EAL domain-like"/>
    <property type="match status" value="1"/>
</dbReference>
<dbReference type="PROSITE" id="PS50112">
    <property type="entry name" value="PAS"/>
    <property type="match status" value="1"/>
</dbReference>
<dbReference type="InterPro" id="IPR035919">
    <property type="entry name" value="EAL_sf"/>
</dbReference>
<accession>A0ABT0MH03</accession>
<dbReference type="InterPro" id="IPR043128">
    <property type="entry name" value="Rev_trsase/Diguanyl_cyclase"/>
</dbReference>
<dbReference type="SUPFAM" id="SSF55785">
    <property type="entry name" value="PYP-like sensor domain (PAS domain)"/>
    <property type="match status" value="2"/>
</dbReference>
<dbReference type="Pfam" id="PF08447">
    <property type="entry name" value="PAS_3"/>
    <property type="match status" value="1"/>
</dbReference>
<dbReference type="EMBL" id="JAMBEP010000001">
    <property type="protein sequence ID" value="MCL1634152.1"/>
    <property type="molecule type" value="Genomic_DNA"/>
</dbReference>
<dbReference type="Pfam" id="PF13426">
    <property type="entry name" value="PAS_9"/>
    <property type="match status" value="1"/>
</dbReference>
<evidence type="ECO:0000259" key="4">
    <source>
        <dbReference type="PROSITE" id="PS50883"/>
    </source>
</evidence>
<feature type="transmembrane region" description="Helical" evidence="1">
    <location>
        <begin position="12"/>
        <end position="35"/>
    </location>
</feature>
<dbReference type="InterPro" id="IPR000700">
    <property type="entry name" value="PAS-assoc_C"/>
</dbReference>
<dbReference type="InterPro" id="IPR035965">
    <property type="entry name" value="PAS-like_dom_sf"/>
</dbReference>
<evidence type="ECO:0000259" key="3">
    <source>
        <dbReference type="PROSITE" id="PS50113"/>
    </source>
</evidence>
<dbReference type="PROSITE" id="PS50887">
    <property type="entry name" value="GGDEF"/>
    <property type="match status" value="1"/>
</dbReference>
<feature type="domain" description="GGDEF" evidence="5">
    <location>
        <begin position="591"/>
        <end position="721"/>
    </location>
</feature>
<evidence type="ECO:0000256" key="1">
    <source>
        <dbReference type="SAM" id="Phobius"/>
    </source>
</evidence>
<dbReference type="Proteomes" id="UP001431217">
    <property type="component" value="Unassembled WGS sequence"/>
</dbReference>
<dbReference type="NCBIfam" id="TIGR00229">
    <property type="entry name" value="sensory_box"/>
    <property type="match status" value="2"/>
</dbReference>
<dbReference type="InterPro" id="IPR001633">
    <property type="entry name" value="EAL_dom"/>
</dbReference>
<dbReference type="Gene3D" id="3.30.70.270">
    <property type="match status" value="1"/>
</dbReference>